<evidence type="ECO:0008006" key="3">
    <source>
        <dbReference type="Google" id="ProtNLM"/>
    </source>
</evidence>
<dbReference type="KEGG" id="pbl:PAAG_12703"/>
<dbReference type="GeneID" id="26971279"/>
<gene>
    <name evidence="1" type="ORF">PAAG_12703</name>
</gene>
<keyword evidence="2" id="KW-1185">Reference proteome</keyword>
<proteinExistence type="predicted"/>
<name>A0A0A2V3E6_PARBA</name>
<evidence type="ECO:0000313" key="2">
    <source>
        <dbReference type="Proteomes" id="UP000002059"/>
    </source>
</evidence>
<dbReference type="HOGENOM" id="CLU_200112_0_0_1"/>
<organism evidence="1 2">
    <name type="scientific">Paracoccidioides lutzii (strain ATCC MYA-826 / Pb01)</name>
    <name type="common">Paracoccidioides brasiliensis</name>
    <dbReference type="NCBI Taxonomy" id="502779"/>
    <lineage>
        <taxon>Eukaryota</taxon>
        <taxon>Fungi</taxon>
        <taxon>Dikarya</taxon>
        <taxon>Ascomycota</taxon>
        <taxon>Pezizomycotina</taxon>
        <taxon>Eurotiomycetes</taxon>
        <taxon>Eurotiomycetidae</taxon>
        <taxon>Onygenales</taxon>
        <taxon>Ajellomycetaceae</taxon>
        <taxon>Paracoccidioides</taxon>
    </lineage>
</organism>
<accession>A0A0A2V3E6</accession>
<protein>
    <recommendedName>
        <fullName evidence="3">CCHC-type domain-containing protein</fullName>
    </recommendedName>
</protein>
<dbReference type="Proteomes" id="UP000002059">
    <property type="component" value="Partially assembled WGS sequence"/>
</dbReference>
<feature type="non-terminal residue" evidence="1">
    <location>
        <position position="57"/>
    </location>
</feature>
<dbReference type="RefSeq" id="XP_015702228.1">
    <property type="nucleotide sequence ID" value="XM_015848158.1"/>
</dbReference>
<dbReference type="VEuPathDB" id="FungiDB:PAAG_12703"/>
<dbReference type="OrthoDB" id="10565362at2759"/>
<evidence type="ECO:0000313" key="1">
    <source>
        <dbReference type="EMBL" id="KGQ00640.1"/>
    </source>
</evidence>
<sequence length="57" mass="6542">IFAIKSSIIIKKVSDTCLDIQCYYCKKKDHIAKNYSVKQKSQQMITELTKSDALESL</sequence>
<reference evidence="1 2" key="1">
    <citation type="journal article" date="2011" name="PLoS Genet.">
        <title>Comparative genomic analysis of human fungal pathogens causing paracoccidioidomycosis.</title>
        <authorList>
            <person name="Desjardins C.A."/>
            <person name="Champion M.D."/>
            <person name="Holder J.W."/>
            <person name="Muszewska A."/>
            <person name="Goldberg J."/>
            <person name="Bailao A.M."/>
            <person name="Brigido M.M."/>
            <person name="Ferreira M.E."/>
            <person name="Garcia A.M."/>
            <person name="Grynberg M."/>
            <person name="Gujja S."/>
            <person name="Heiman D.I."/>
            <person name="Henn M.R."/>
            <person name="Kodira C.D."/>
            <person name="Leon-Narvaez H."/>
            <person name="Longo L.V."/>
            <person name="Ma L.J."/>
            <person name="Malavazi I."/>
            <person name="Matsuo A.L."/>
            <person name="Morais F.V."/>
            <person name="Pereira M."/>
            <person name="Rodriguez-Brito S."/>
            <person name="Sakthikumar S."/>
            <person name="Salem-Izacc S.M."/>
            <person name="Sykes S.M."/>
            <person name="Teixeira M.M."/>
            <person name="Vallejo M.C."/>
            <person name="Walter M.E."/>
            <person name="Yandava C."/>
            <person name="Young S."/>
            <person name="Zeng Q."/>
            <person name="Zucker J."/>
            <person name="Felipe M.S."/>
            <person name="Goldman G.H."/>
            <person name="Haas B.J."/>
            <person name="McEwen J.G."/>
            <person name="Nino-Vega G."/>
            <person name="Puccia R."/>
            <person name="San-Blas G."/>
            <person name="Soares C.M."/>
            <person name="Birren B.W."/>
            <person name="Cuomo C.A."/>
        </authorList>
    </citation>
    <scope>NUCLEOTIDE SEQUENCE [LARGE SCALE GENOMIC DNA]</scope>
    <source>
        <strain evidence="2">ATCC MYA-826 / Pb01</strain>
    </source>
</reference>
<feature type="non-terminal residue" evidence="1">
    <location>
        <position position="1"/>
    </location>
</feature>
<dbReference type="EMBL" id="KN294090">
    <property type="protein sequence ID" value="KGQ00640.1"/>
    <property type="molecule type" value="Genomic_DNA"/>
</dbReference>
<dbReference type="AlphaFoldDB" id="A0A0A2V3E6"/>
<dbReference type="Gene3D" id="4.10.60.10">
    <property type="entry name" value="Zinc finger, CCHC-type"/>
    <property type="match status" value="1"/>
</dbReference>